<sequence length="345" mass="38780">MVLAEVATAIHGFFWTLYKFLQISVVVGQLLFQGICWTISVVHFCSQSLSSFFSVVYVDNRYLLEDARAMIVGLPELIYENIHAVYNFYCRLATSIQRTLDIVQNLPVLVVDMAKQSVVLFGEAVWMLATLPGKLLFAILLDVQDGCIDAYRKLAAFGYYLVMDVPLEAAGGLSLAAFAYCYPSIPKRLASLVILLVQLSTRRVSRLWNQLAFTATCRTIGTNCRIHIIRGRSILSRSATTIYDREIQPFIQNVARFFILRSTHQSTDERSVSQPAPLPSTSPKRLEGLKMDNCILCEDNLRSVAFVPCGHFCACLRCAINLSNYDSSCPLCRTRIERNLNIYIG</sequence>
<evidence type="ECO:0000256" key="3">
    <source>
        <dbReference type="ARBA" id="ARBA00022833"/>
    </source>
</evidence>
<dbReference type="Pfam" id="PF13920">
    <property type="entry name" value="zf-C3HC4_3"/>
    <property type="match status" value="1"/>
</dbReference>
<evidence type="ECO:0000313" key="6">
    <source>
        <dbReference type="EMBL" id="ETN58216.1"/>
    </source>
</evidence>
<keyword evidence="2 4" id="KW-0863">Zinc-finger</keyword>
<dbReference type="EMBL" id="ADMH02002157">
    <property type="protein sequence ID" value="ETN58216.1"/>
    <property type="molecule type" value="Genomic_DNA"/>
</dbReference>
<dbReference type="Gene3D" id="3.30.40.10">
    <property type="entry name" value="Zinc/RING finger domain, C3HC4 (zinc finger)"/>
    <property type="match status" value="1"/>
</dbReference>
<protein>
    <recommendedName>
        <fullName evidence="5">RING-type domain-containing protein</fullName>
    </recommendedName>
</protein>
<feature type="domain" description="RING-type" evidence="5">
    <location>
        <begin position="294"/>
        <end position="333"/>
    </location>
</feature>
<dbReference type="AlphaFoldDB" id="W5J312"/>
<dbReference type="HOGENOM" id="CLU_704480_0_0_1"/>
<dbReference type="GO" id="GO:0016567">
    <property type="term" value="P:protein ubiquitination"/>
    <property type="evidence" value="ECO:0007669"/>
    <property type="project" value="TreeGrafter"/>
</dbReference>
<dbReference type="PROSITE" id="PS50089">
    <property type="entry name" value="ZF_RING_2"/>
    <property type="match status" value="1"/>
</dbReference>
<evidence type="ECO:0000259" key="5">
    <source>
        <dbReference type="PROSITE" id="PS50089"/>
    </source>
</evidence>
<evidence type="ECO:0000256" key="2">
    <source>
        <dbReference type="ARBA" id="ARBA00022771"/>
    </source>
</evidence>
<dbReference type="GO" id="GO:0008270">
    <property type="term" value="F:zinc ion binding"/>
    <property type="evidence" value="ECO:0007669"/>
    <property type="project" value="UniProtKB-KW"/>
</dbReference>
<gene>
    <name evidence="6" type="ORF">AND_010215</name>
</gene>
<dbReference type="GO" id="GO:0004842">
    <property type="term" value="F:ubiquitin-protein transferase activity"/>
    <property type="evidence" value="ECO:0007669"/>
    <property type="project" value="TreeGrafter"/>
</dbReference>
<evidence type="ECO:0000313" key="8">
    <source>
        <dbReference type="Proteomes" id="UP000000673"/>
    </source>
</evidence>
<dbReference type="PANTHER" id="PTHR12183">
    <property type="entry name" value="MITOCHONDRIAL UBIQUITIN LIGASE ACTIVATOR OF NFKB 1"/>
    <property type="match status" value="1"/>
</dbReference>
<dbReference type="eggNOG" id="KOG4265">
    <property type="taxonomic scope" value="Eukaryota"/>
</dbReference>
<dbReference type="EnsemblMetazoa" id="ADAC010215-RA">
    <property type="protein sequence ID" value="ADAC010215-PA"/>
    <property type="gene ID" value="ADAC010215"/>
</dbReference>
<reference evidence="7" key="4">
    <citation type="submission" date="2015-06" db="UniProtKB">
        <authorList>
            <consortium name="EnsemblMetazoa"/>
        </authorList>
    </citation>
    <scope>IDENTIFICATION</scope>
</reference>
<dbReference type="OMA" id="TCARNIA"/>
<dbReference type="InterPro" id="IPR051652">
    <property type="entry name" value="MDM2_MDM4_MUL1"/>
</dbReference>
<proteinExistence type="predicted"/>
<dbReference type="STRING" id="43151.W5J312"/>
<accession>W5J312</accession>
<dbReference type="InterPro" id="IPR001841">
    <property type="entry name" value="Znf_RING"/>
</dbReference>
<dbReference type="SUPFAM" id="SSF57850">
    <property type="entry name" value="RING/U-box"/>
    <property type="match status" value="1"/>
</dbReference>
<keyword evidence="3" id="KW-0862">Zinc</keyword>
<dbReference type="InterPro" id="IPR013083">
    <property type="entry name" value="Znf_RING/FYVE/PHD"/>
</dbReference>
<evidence type="ECO:0000256" key="4">
    <source>
        <dbReference type="PROSITE-ProRule" id="PRU00175"/>
    </source>
</evidence>
<keyword evidence="8" id="KW-1185">Reference proteome</keyword>
<reference evidence="6" key="3">
    <citation type="journal article" date="2013" name="Nucleic Acids Res.">
        <title>The genome of Anopheles darlingi, the main neotropical malaria vector.</title>
        <authorList>
            <person name="Marinotti O."/>
            <person name="Cerqueira G.C."/>
            <person name="de Almeida L.G."/>
            <person name="Ferro M.I."/>
            <person name="Loreto E.L."/>
            <person name="Zaha A."/>
            <person name="Teixeira S.M."/>
            <person name="Wespiser A.R."/>
            <person name="Almeida E Silva A."/>
            <person name="Schlindwein A.D."/>
            <person name="Pacheco A.C."/>
            <person name="Silva A.L."/>
            <person name="Graveley B.R."/>
            <person name="Walenz B.P."/>
            <person name="Lima Bde A."/>
            <person name="Ribeiro C.A."/>
            <person name="Nunes-Silva C.G."/>
            <person name="de Carvalho C.R."/>
            <person name="Soares C.M."/>
            <person name="de Menezes C.B."/>
            <person name="Matiolli C."/>
            <person name="Caffrey D."/>
            <person name="Araujo D.A."/>
            <person name="de Oliveira D.M."/>
            <person name="Golenbock D."/>
            <person name="Grisard E.C."/>
            <person name="Fantinatti-Garboggini F."/>
            <person name="de Carvalho F.M."/>
            <person name="Barcellos F.G."/>
            <person name="Prosdocimi F."/>
            <person name="May G."/>
            <person name="Azevedo Junior G.M."/>
            <person name="Guimaraes G.M."/>
            <person name="Goldman G.H."/>
            <person name="Padilha I.Q."/>
            <person name="Batista Jda S."/>
            <person name="Ferro J.A."/>
            <person name="Ribeiro J.M."/>
            <person name="Fietto J.L."/>
            <person name="Dabbas K.M."/>
            <person name="Cerdeira L."/>
            <person name="Agnez-Lima L.F."/>
            <person name="Brocchi M."/>
            <person name="de Carvalho M.O."/>
            <person name="Teixeira Mde M."/>
            <person name="Diniz Maia Mde M."/>
            <person name="Goldman M.H."/>
            <person name="Cruz Schneider M.P."/>
            <person name="Felipe M.S."/>
            <person name="Hungria M."/>
            <person name="Nicolas M.F."/>
            <person name="Pereira M."/>
            <person name="Montes M.A."/>
            <person name="Cantao M.E."/>
            <person name="Vincentz M."/>
            <person name="Rafael M.S."/>
            <person name="Silverman N."/>
            <person name="Stoco P.H."/>
            <person name="Souza R.C."/>
            <person name="Vicentini R."/>
            <person name="Gazzinelli R.T."/>
            <person name="Neves Rde O."/>
            <person name="Silva R."/>
            <person name="Astolfi-Filho S."/>
            <person name="Maciel T.E."/>
            <person name="Urmenyi T.P."/>
            <person name="Tadei W.P."/>
            <person name="Camargo E.P."/>
            <person name="de Vasconcelos A.T."/>
        </authorList>
    </citation>
    <scope>NUCLEOTIDE SEQUENCE</scope>
</reference>
<name>W5J312_ANODA</name>
<dbReference type="PANTHER" id="PTHR12183:SF32">
    <property type="entry name" value="MITOCHONDRIAL E3 UBIQUITIN PROTEIN LIGASE 1"/>
    <property type="match status" value="1"/>
</dbReference>
<evidence type="ECO:0000256" key="1">
    <source>
        <dbReference type="ARBA" id="ARBA00022723"/>
    </source>
</evidence>
<dbReference type="VEuPathDB" id="VectorBase:ADAC010215"/>
<keyword evidence="1" id="KW-0479">Metal-binding</keyword>
<organism evidence="6">
    <name type="scientific">Anopheles darlingi</name>
    <name type="common">Mosquito</name>
    <dbReference type="NCBI Taxonomy" id="43151"/>
    <lineage>
        <taxon>Eukaryota</taxon>
        <taxon>Metazoa</taxon>
        <taxon>Ecdysozoa</taxon>
        <taxon>Arthropoda</taxon>
        <taxon>Hexapoda</taxon>
        <taxon>Insecta</taxon>
        <taxon>Pterygota</taxon>
        <taxon>Neoptera</taxon>
        <taxon>Endopterygota</taxon>
        <taxon>Diptera</taxon>
        <taxon>Nematocera</taxon>
        <taxon>Culicoidea</taxon>
        <taxon>Culicidae</taxon>
        <taxon>Anophelinae</taxon>
        <taxon>Anopheles</taxon>
    </lineage>
</organism>
<reference evidence="6 8" key="1">
    <citation type="journal article" date="2010" name="BMC Genomics">
        <title>Combination of measures distinguishes pre-miRNAs from other stem-loops in the genome of the newly sequenced Anopheles darlingi.</title>
        <authorList>
            <person name="Mendes N.D."/>
            <person name="Freitas A.T."/>
            <person name="Vasconcelos A.T."/>
            <person name="Sagot M.F."/>
        </authorList>
    </citation>
    <scope>NUCLEOTIDE SEQUENCE</scope>
</reference>
<evidence type="ECO:0000313" key="7">
    <source>
        <dbReference type="EnsemblMetazoa" id="ADAC010215-PA"/>
    </source>
</evidence>
<reference evidence="6" key="2">
    <citation type="submission" date="2010-05" db="EMBL/GenBank/DDBJ databases">
        <authorList>
            <person name="Almeida L.G."/>
            <person name="Nicolas M.F."/>
            <person name="Souza R.C."/>
            <person name="Vasconcelos A.T.R."/>
        </authorList>
    </citation>
    <scope>NUCLEOTIDE SEQUENCE</scope>
</reference>
<dbReference type="Proteomes" id="UP000000673">
    <property type="component" value="Unassembled WGS sequence"/>
</dbReference>